<dbReference type="OrthoDB" id="9788853at2"/>
<feature type="chain" id="PRO_5012748078" evidence="1">
    <location>
        <begin position="19"/>
        <end position="197"/>
    </location>
</feature>
<dbReference type="RefSeq" id="WP_084122693.1">
    <property type="nucleotide sequence ID" value="NZ_FQVF01000039.1"/>
</dbReference>
<evidence type="ECO:0000259" key="2">
    <source>
        <dbReference type="Pfam" id="PF02169"/>
    </source>
</evidence>
<reference evidence="4" key="1">
    <citation type="submission" date="2016-11" db="EMBL/GenBank/DDBJ databases">
        <authorList>
            <person name="Varghese N."/>
            <person name="Submissions S."/>
        </authorList>
    </citation>
    <scope>NUCLEOTIDE SEQUENCE [LARGE SCALE GENOMIC DNA]</scope>
    <source>
        <strain evidence="4">DSM 16579</strain>
    </source>
</reference>
<feature type="domain" description="Lipoprotein LPP20-like" evidence="2">
    <location>
        <begin position="44"/>
        <end position="150"/>
    </location>
</feature>
<name>A0A1M5NG98_9GAMM</name>
<organism evidence="3 4">
    <name type="scientific">Marinomonas polaris DSM 16579</name>
    <dbReference type="NCBI Taxonomy" id="1122206"/>
    <lineage>
        <taxon>Bacteria</taxon>
        <taxon>Pseudomonadati</taxon>
        <taxon>Pseudomonadota</taxon>
        <taxon>Gammaproteobacteria</taxon>
        <taxon>Oceanospirillales</taxon>
        <taxon>Oceanospirillaceae</taxon>
        <taxon>Marinomonas</taxon>
    </lineage>
</organism>
<dbReference type="InterPro" id="IPR024952">
    <property type="entry name" value="LPP20-like_dom"/>
</dbReference>
<dbReference type="Proteomes" id="UP000184517">
    <property type="component" value="Unassembled WGS sequence"/>
</dbReference>
<evidence type="ECO:0000313" key="3">
    <source>
        <dbReference type="EMBL" id="SHG88541.1"/>
    </source>
</evidence>
<protein>
    <submittedName>
        <fullName evidence="3">LPP20 lipoprotein</fullName>
    </submittedName>
</protein>
<dbReference type="STRING" id="1122206.SAMN02745753_04654"/>
<accession>A0A1M5NG98</accession>
<evidence type="ECO:0000313" key="4">
    <source>
        <dbReference type="Proteomes" id="UP000184517"/>
    </source>
</evidence>
<dbReference type="EMBL" id="FQVF01000039">
    <property type="protein sequence ID" value="SHG88541.1"/>
    <property type="molecule type" value="Genomic_DNA"/>
</dbReference>
<keyword evidence="4" id="KW-1185">Reference proteome</keyword>
<proteinExistence type="predicted"/>
<keyword evidence="1" id="KW-0732">Signal</keyword>
<dbReference type="AlphaFoldDB" id="A0A1M5NG98"/>
<feature type="signal peptide" evidence="1">
    <location>
        <begin position="1"/>
        <end position="18"/>
    </location>
</feature>
<keyword evidence="3" id="KW-0449">Lipoprotein</keyword>
<evidence type="ECO:0000256" key="1">
    <source>
        <dbReference type="SAM" id="SignalP"/>
    </source>
</evidence>
<dbReference type="Pfam" id="PF02169">
    <property type="entry name" value="LPP20"/>
    <property type="match status" value="1"/>
</dbReference>
<sequence length="197" mass="21731">MMNLLTVSVLTFSIVALVGCSSIQSTKLSYEECKYPDSPSNTAPSWVCNQPVDELEVQAVGYSRKLSSGPGMMTDVATTEARSRLAGYFSSEVNTRLSRLTTDSQTEEGNTNADISERIQKTLATMTLTKSRIYRTQTSPEGNMYVLVGLNKAAYGENIDALVNTALNDDSPELYRQFLKDESDKTLEQIRKELSGK</sequence>
<dbReference type="Gene3D" id="3.10.28.20">
    <property type="entry name" value="Acetamidase/Formamidase-like domains"/>
    <property type="match status" value="1"/>
</dbReference>
<gene>
    <name evidence="3" type="ORF">SAMN02745753_04654</name>
</gene>